<evidence type="ECO:0000256" key="2">
    <source>
        <dbReference type="ARBA" id="ARBA00004749"/>
    </source>
</evidence>
<dbReference type="NCBIfam" id="TIGR01988">
    <property type="entry name" value="Ubi-OHases"/>
    <property type="match status" value="1"/>
</dbReference>
<evidence type="ECO:0000313" key="10">
    <source>
        <dbReference type="EMBL" id="MFD0985759.1"/>
    </source>
</evidence>
<sequence length="421" mass="44876">MTPSNGPDDANHKRTDVLIAGGGFVGLSLALALARLAPKGFRVILVDRRPLEAEIRDARASALTAASRNLLQALGVWEAIADRAQPIERIEITDSPLETDGPRPRYIGFDNTLETGAGQSSAHVVENEPLLRALADAVASEPGIEVLAPDAVTEIAPSPFSIACTLESGGTIDASLLVAADGRRSKLRDQAGIKTVTWDYDQRGIVTTVAHDRPHNGKAVQHFLPAGPFALLPLTGSRTSIVWSEEKDVAERIMALEDAGFLAELEKRFGSQLGSLTLAGPRQDFPLSLHLARSFVGPRMVLIGDAAHGVHPLAGQGLNIGLRDVAALTELLVEGARLGLDAGDAAQLEAYARWRRFDSAISALAMDMMNRLFSNDSTIARSLRDFGLGVVDRLPGVKRFLVREAAGGTGRLPKLLQGKPL</sequence>
<evidence type="ECO:0000256" key="1">
    <source>
        <dbReference type="ARBA" id="ARBA00001974"/>
    </source>
</evidence>
<dbReference type="PRINTS" id="PR00420">
    <property type="entry name" value="RNGMNOXGNASE"/>
</dbReference>
<evidence type="ECO:0000256" key="5">
    <source>
        <dbReference type="ARBA" id="ARBA00022827"/>
    </source>
</evidence>
<evidence type="ECO:0000259" key="9">
    <source>
        <dbReference type="Pfam" id="PF01494"/>
    </source>
</evidence>
<dbReference type="InterPro" id="IPR051205">
    <property type="entry name" value="UbiH/COQ6_monooxygenase"/>
</dbReference>
<dbReference type="InterPro" id="IPR010971">
    <property type="entry name" value="UbiH/COQ6"/>
</dbReference>
<dbReference type="PANTHER" id="PTHR43876">
    <property type="entry name" value="UBIQUINONE BIOSYNTHESIS MONOOXYGENASE COQ6, MITOCHONDRIAL"/>
    <property type="match status" value="1"/>
</dbReference>
<comment type="cofactor">
    <cofactor evidence="1">
        <name>FAD</name>
        <dbReference type="ChEBI" id="CHEBI:57692"/>
    </cofactor>
</comment>
<keyword evidence="8" id="KW-0472">Membrane</keyword>
<gene>
    <name evidence="10" type="ORF">ACFQ2F_01450</name>
</gene>
<keyword evidence="8" id="KW-0812">Transmembrane</keyword>
<evidence type="ECO:0000256" key="3">
    <source>
        <dbReference type="ARBA" id="ARBA00005349"/>
    </source>
</evidence>
<evidence type="ECO:0000256" key="4">
    <source>
        <dbReference type="ARBA" id="ARBA00022630"/>
    </source>
</evidence>
<feature type="domain" description="FAD-binding" evidence="9">
    <location>
        <begin position="14"/>
        <end position="352"/>
    </location>
</feature>
<evidence type="ECO:0000256" key="8">
    <source>
        <dbReference type="SAM" id="Phobius"/>
    </source>
</evidence>
<proteinExistence type="inferred from homology"/>
<keyword evidence="7" id="KW-0503">Monooxygenase</keyword>
<protein>
    <submittedName>
        <fullName evidence="10">FAD-dependent oxidoreductase</fullName>
    </submittedName>
</protein>
<accession>A0ABW3J608</accession>
<keyword evidence="11" id="KW-1185">Reference proteome</keyword>
<dbReference type="Pfam" id="PF01494">
    <property type="entry name" value="FAD_binding_3"/>
    <property type="match status" value="1"/>
</dbReference>
<keyword evidence="6" id="KW-0560">Oxidoreductase</keyword>
<comment type="caution">
    <text evidence="10">The sequence shown here is derived from an EMBL/GenBank/DDBJ whole genome shotgun (WGS) entry which is preliminary data.</text>
</comment>
<dbReference type="PROSITE" id="PS01304">
    <property type="entry name" value="UBIH"/>
    <property type="match status" value="1"/>
</dbReference>
<name>A0ABW3J608_9HYPH</name>
<dbReference type="Proteomes" id="UP001597102">
    <property type="component" value="Unassembled WGS sequence"/>
</dbReference>
<comment type="similarity">
    <text evidence="3">Belongs to the UbiH/COQ6 family.</text>
</comment>
<dbReference type="RefSeq" id="WP_379084642.1">
    <property type="nucleotide sequence ID" value="NZ_JBHTJO010000001.1"/>
</dbReference>
<feature type="transmembrane region" description="Helical" evidence="8">
    <location>
        <begin position="17"/>
        <end position="38"/>
    </location>
</feature>
<evidence type="ECO:0000313" key="11">
    <source>
        <dbReference type="Proteomes" id="UP001597102"/>
    </source>
</evidence>
<evidence type="ECO:0000256" key="7">
    <source>
        <dbReference type="ARBA" id="ARBA00023033"/>
    </source>
</evidence>
<dbReference type="SUPFAM" id="SSF51905">
    <property type="entry name" value="FAD/NAD(P)-binding domain"/>
    <property type="match status" value="1"/>
</dbReference>
<dbReference type="EMBL" id="JBHTJO010000001">
    <property type="protein sequence ID" value="MFD0985759.1"/>
    <property type="molecule type" value="Genomic_DNA"/>
</dbReference>
<dbReference type="InterPro" id="IPR018168">
    <property type="entry name" value="Ubi_Hdrlase_CS"/>
</dbReference>
<keyword evidence="8" id="KW-1133">Transmembrane helix</keyword>
<dbReference type="Gene3D" id="3.50.50.60">
    <property type="entry name" value="FAD/NAD(P)-binding domain"/>
    <property type="match status" value="2"/>
</dbReference>
<dbReference type="PANTHER" id="PTHR43876:SF7">
    <property type="entry name" value="UBIQUINONE BIOSYNTHESIS MONOOXYGENASE COQ6, MITOCHONDRIAL"/>
    <property type="match status" value="1"/>
</dbReference>
<reference evidence="11" key="1">
    <citation type="journal article" date="2019" name="Int. J. Syst. Evol. Microbiol.">
        <title>The Global Catalogue of Microorganisms (GCM) 10K type strain sequencing project: providing services to taxonomists for standard genome sequencing and annotation.</title>
        <authorList>
            <consortium name="The Broad Institute Genomics Platform"/>
            <consortium name="The Broad Institute Genome Sequencing Center for Infectious Disease"/>
            <person name="Wu L."/>
            <person name="Ma J."/>
        </authorList>
    </citation>
    <scope>NUCLEOTIDE SEQUENCE [LARGE SCALE GENOMIC DNA]</scope>
    <source>
        <strain evidence="11">CCUG 61697</strain>
    </source>
</reference>
<comment type="pathway">
    <text evidence="2">Cofactor biosynthesis; ubiquinone biosynthesis.</text>
</comment>
<keyword evidence="4" id="KW-0285">Flavoprotein</keyword>
<dbReference type="InterPro" id="IPR002938">
    <property type="entry name" value="FAD-bd"/>
</dbReference>
<organism evidence="10 11">
    <name type="scientific">Methyloligella solikamskensis</name>
    <dbReference type="NCBI Taxonomy" id="1177756"/>
    <lineage>
        <taxon>Bacteria</taxon>
        <taxon>Pseudomonadati</taxon>
        <taxon>Pseudomonadota</taxon>
        <taxon>Alphaproteobacteria</taxon>
        <taxon>Hyphomicrobiales</taxon>
        <taxon>Hyphomicrobiaceae</taxon>
        <taxon>Methyloligella</taxon>
    </lineage>
</organism>
<dbReference type="InterPro" id="IPR036188">
    <property type="entry name" value="FAD/NAD-bd_sf"/>
</dbReference>
<keyword evidence="5" id="KW-0274">FAD</keyword>
<evidence type="ECO:0000256" key="6">
    <source>
        <dbReference type="ARBA" id="ARBA00023002"/>
    </source>
</evidence>